<dbReference type="Proteomes" id="UP001150217">
    <property type="component" value="Unassembled WGS sequence"/>
</dbReference>
<keyword evidence="3" id="KW-1185">Reference proteome</keyword>
<dbReference type="EMBL" id="JANVFT010000122">
    <property type="protein sequence ID" value="KAJ4465737.1"/>
    <property type="molecule type" value="Genomic_DNA"/>
</dbReference>
<evidence type="ECO:0000256" key="1">
    <source>
        <dbReference type="SAM" id="MobiDB-lite"/>
    </source>
</evidence>
<feature type="compositionally biased region" description="Acidic residues" evidence="1">
    <location>
        <begin position="126"/>
        <end position="136"/>
    </location>
</feature>
<name>A0ABQ8UY92_9AGAR</name>
<evidence type="ECO:0000313" key="3">
    <source>
        <dbReference type="Proteomes" id="UP001150217"/>
    </source>
</evidence>
<proteinExistence type="predicted"/>
<organism evidence="2 3">
    <name type="scientific">Lentinula lateritia</name>
    <dbReference type="NCBI Taxonomy" id="40482"/>
    <lineage>
        <taxon>Eukaryota</taxon>
        <taxon>Fungi</taxon>
        <taxon>Dikarya</taxon>
        <taxon>Basidiomycota</taxon>
        <taxon>Agaricomycotina</taxon>
        <taxon>Agaricomycetes</taxon>
        <taxon>Agaricomycetidae</taxon>
        <taxon>Agaricales</taxon>
        <taxon>Marasmiineae</taxon>
        <taxon>Omphalotaceae</taxon>
        <taxon>Lentinula</taxon>
    </lineage>
</organism>
<feature type="region of interest" description="Disordered" evidence="1">
    <location>
        <begin position="37"/>
        <end position="65"/>
    </location>
</feature>
<evidence type="ECO:0000313" key="2">
    <source>
        <dbReference type="EMBL" id="KAJ4465737.1"/>
    </source>
</evidence>
<accession>A0ABQ8UY92</accession>
<feature type="compositionally biased region" description="Acidic residues" evidence="1">
    <location>
        <begin position="145"/>
        <end position="174"/>
    </location>
</feature>
<reference evidence="2" key="1">
    <citation type="submission" date="2022-08" db="EMBL/GenBank/DDBJ databases">
        <title>A Global Phylogenomic Analysis of the Shiitake Genus Lentinula.</title>
        <authorList>
            <consortium name="DOE Joint Genome Institute"/>
            <person name="Sierra-Patev S."/>
            <person name="Min B."/>
            <person name="Naranjo-Ortiz M."/>
            <person name="Looney B."/>
            <person name="Konkel Z."/>
            <person name="Slot J.C."/>
            <person name="Sakamoto Y."/>
            <person name="Steenwyk J.L."/>
            <person name="Rokas A."/>
            <person name="Carro J."/>
            <person name="Camarero S."/>
            <person name="Ferreira P."/>
            <person name="Molpeceres G."/>
            <person name="Ruiz-Duenas F.J."/>
            <person name="Serrano A."/>
            <person name="Henrissat B."/>
            <person name="Drula E."/>
            <person name="Hughes K.W."/>
            <person name="Mata J.L."/>
            <person name="Ishikawa N.K."/>
            <person name="Vargas-Isla R."/>
            <person name="Ushijima S."/>
            <person name="Smith C.A."/>
            <person name="Ahrendt S."/>
            <person name="Andreopoulos W."/>
            <person name="He G."/>
            <person name="Labutti K."/>
            <person name="Lipzen A."/>
            <person name="Ng V."/>
            <person name="Riley R."/>
            <person name="Sandor L."/>
            <person name="Barry K."/>
            <person name="Martinez A.T."/>
            <person name="Xiao Y."/>
            <person name="Gibbons J.G."/>
            <person name="Terashima K."/>
            <person name="Grigoriev I.V."/>
            <person name="Hibbett D.S."/>
        </authorList>
    </citation>
    <scope>NUCLEOTIDE SEQUENCE</scope>
    <source>
        <strain evidence="2">RHP3577 ss4</strain>
    </source>
</reference>
<sequence length="174" mass="19455">MGQLLHSIQLAAQEEERAVARAAASFNGNKKRLKRMSLHYPVSDLRSTSTNGDEQEMQDSDKSEDGVVEVAEFFDSSSSWVIRGPNDSFYVSSRHPLVGAIANEQALVRDLATGRLELVEPNDYYYSDEDFEDEEEMKPGHAQEEDISESEELGEEEEEGSELSAEESDDSDPE</sequence>
<feature type="region of interest" description="Disordered" evidence="1">
    <location>
        <begin position="123"/>
        <end position="174"/>
    </location>
</feature>
<comment type="caution">
    <text evidence="2">The sequence shown here is derived from an EMBL/GenBank/DDBJ whole genome shotgun (WGS) entry which is preliminary data.</text>
</comment>
<protein>
    <submittedName>
        <fullName evidence="2">Uncharacterized protein</fullName>
    </submittedName>
</protein>
<gene>
    <name evidence="2" type="ORF">C8R41DRAFT_926408</name>
</gene>